<evidence type="ECO:0000256" key="9">
    <source>
        <dbReference type="ARBA" id="ARBA00023012"/>
    </source>
</evidence>
<evidence type="ECO:0000313" key="14">
    <source>
        <dbReference type="Proteomes" id="UP000030019"/>
    </source>
</evidence>
<dbReference type="SUPFAM" id="SSF55874">
    <property type="entry name" value="ATPase domain of HSP90 chaperone/DNA topoisomerase II/histidine kinase"/>
    <property type="match status" value="1"/>
</dbReference>
<evidence type="ECO:0000256" key="11">
    <source>
        <dbReference type="SAM" id="Phobius"/>
    </source>
</evidence>
<dbReference type="EMBL" id="JPEN01000038">
    <property type="protein sequence ID" value="KGM37723.1"/>
    <property type="molecule type" value="Genomic_DNA"/>
</dbReference>
<dbReference type="STRING" id="176090.SSIN_0517"/>
<dbReference type="Pfam" id="PF02518">
    <property type="entry name" value="HATPase_c"/>
    <property type="match status" value="1"/>
</dbReference>
<dbReference type="EC" id="2.7.13.3" evidence="3"/>
<dbReference type="GO" id="GO:0000155">
    <property type="term" value="F:phosphorelay sensor kinase activity"/>
    <property type="evidence" value="ECO:0007669"/>
    <property type="project" value="TreeGrafter"/>
</dbReference>
<name>A0A0A0DIL1_9STRE</name>
<evidence type="ECO:0000259" key="12">
    <source>
        <dbReference type="PROSITE" id="PS50109"/>
    </source>
</evidence>
<evidence type="ECO:0000256" key="6">
    <source>
        <dbReference type="ARBA" id="ARBA00022692"/>
    </source>
</evidence>
<organism evidence="13 14">
    <name type="scientific">Streptococcus sinensis</name>
    <dbReference type="NCBI Taxonomy" id="176090"/>
    <lineage>
        <taxon>Bacteria</taxon>
        <taxon>Bacillati</taxon>
        <taxon>Bacillota</taxon>
        <taxon>Bacilli</taxon>
        <taxon>Lactobacillales</taxon>
        <taxon>Streptococcaceae</taxon>
        <taxon>Streptococcus</taxon>
    </lineage>
</organism>
<dbReference type="PANTHER" id="PTHR45453:SF2">
    <property type="entry name" value="HISTIDINE KINASE"/>
    <property type="match status" value="1"/>
</dbReference>
<dbReference type="GO" id="GO:0016036">
    <property type="term" value="P:cellular response to phosphate starvation"/>
    <property type="evidence" value="ECO:0007669"/>
    <property type="project" value="TreeGrafter"/>
</dbReference>
<evidence type="ECO:0000256" key="7">
    <source>
        <dbReference type="ARBA" id="ARBA00022777"/>
    </source>
</evidence>
<keyword evidence="8 11" id="KW-1133">Transmembrane helix</keyword>
<keyword evidence="14" id="KW-1185">Reference proteome</keyword>
<evidence type="ECO:0000256" key="3">
    <source>
        <dbReference type="ARBA" id="ARBA00012438"/>
    </source>
</evidence>
<evidence type="ECO:0000256" key="10">
    <source>
        <dbReference type="ARBA" id="ARBA00023136"/>
    </source>
</evidence>
<dbReference type="InterPro" id="IPR036890">
    <property type="entry name" value="HATPase_C_sf"/>
</dbReference>
<feature type="domain" description="Histidine kinase" evidence="12">
    <location>
        <begin position="121"/>
        <end position="322"/>
    </location>
</feature>
<dbReference type="InterPro" id="IPR005467">
    <property type="entry name" value="His_kinase_dom"/>
</dbReference>
<keyword evidence="5" id="KW-0808">Transferase</keyword>
<dbReference type="GO" id="GO:0004721">
    <property type="term" value="F:phosphoprotein phosphatase activity"/>
    <property type="evidence" value="ECO:0007669"/>
    <property type="project" value="TreeGrafter"/>
</dbReference>
<protein>
    <recommendedName>
        <fullName evidence="3">histidine kinase</fullName>
        <ecNumber evidence="3">2.7.13.3</ecNumber>
    </recommendedName>
</protein>
<evidence type="ECO:0000256" key="4">
    <source>
        <dbReference type="ARBA" id="ARBA00022475"/>
    </source>
</evidence>
<dbReference type="PROSITE" id="PS50109">
    <property type="entry name" value="HIS_KIN"/>
    <property type="match status" value="1"/>
</dbReference>
<keyword evidence="4" id="KW-1003">Cell membrane</keyword>
<comment type="caution">
    <text evidence="13">The sequence shown here is derived from an EMBL/GenBank/DDBJ whole genome shotgun (WGS) entry which is preliminary data.</text>
</comment>
<evidence type="ECO:0000313" key="13">
    <source>
        <dbReference type="EMBL" id="KGM37723.1"/>
    </source>
</evidence>
<dbReference type="Proteomes" id="UP000030019">
    <property type="component" value="Unassembled WGS sequence"/>
</dbReference>
<keyword evidence="10 11" id="KW-0472">Membrane</keyword>
<dbReference type="SMART" id="SM00387">
    <property type="entry name" value="HATPase_c"/>
    <property type="match status" value="1"/>
</dbReference>
<dbReference type="PATRIC" id="fig|176090.4.peg.511"/>
<dbReference type="eggNOG" id="COG0642">
    <property type="taxonomic scope" value="Bacteria"/>
</dbReference>
<comment type="catalytic activity">
    <reaction evidence="1">
        <text>ATP + protein L-histidine = ADP + protein N-phospho-L-histidine.</text>
        <dbReference type="EC" id="2.7.13.3"/>
    </reaction>
</comment>
<evidence type="ECO:0000256" key="2">
    <source>
        <dbReference type="ARBA" id="ARBA00004651"/>
    </source>
</evidence>
<feature type="transmembrane region" description="Helical" evidence="11">
    <location>
        <begin position="20"/>
        <end position="38"/>
    </location>
</feature>
<keyword evidence="9" id="KW-0902">Two-component regulatory system</keyword>
<keyword evidence="7 13" id="KW-0418">Kinase</keyword>
<dbReference type="AlphaFoldDB" id="A0A0A0DIL1"/>
<dbReference type="PRINTS" id="PR00344">
    <property type="entry name" value="BCTRLSENSOR"/>
</dbReference>
<dbReference type="InterPro" id="IPR050351">
    <property type="entry name" value="BphY/WalK/GraS-like"/>
</dbReference>
<gene>
    <name evidence="13" type="ORF">SSIN_0517</name>
</gene>
<accession>A0A0A0DIL1</accession>
<evidence type="ECO:0000256" key="5">
    <source>
        <dbReference type="ARBA" id="ARBA00022679"/>
    </source>
</evidence>
<keyword evidence="6 11" id="KW-0812">Transmembrane</keyword>
<dbReference type="RefSeq" id="WP_037615350.1">
    <property type="nucleotide sequence ID" value="NZ_JPEN01000038.1"/>
</dbReference>
<sequence length="326" mass="37762">MDMQDKIFFLKHHLYSRRFILSLLLIIFSIMGMFAFIFEDGRSLLEYQLLLAVLLTSFFLGMDLASAYKEYRNQLFYASGRPQTALEALLFEKLALLEMDKKNRAIEEREKLNDLMDYYTLWAHQIKTPIAASSLLVGEIEDKKVKNQLEQELFKIESYVNIVLQYLRLESFHEDLVLKKENVEDLVKEIVKKYAIFFIQKGLSLSLHDLERTIITDKKWFVVILEQVLSNSLKYTSQGGIEIYFQEDTLYIKDSGLGIQDADLLRVFERGFSGYNGRLTQQSSGLGLYLSKKIADELGHQISIASQVGQGTTVMISFSEKKMIFE</sequence>
<dbReference type="InterPro" id="IPR003594">
    <property type="entry name" value="HATPase_dom"/>
</dbReference>
<dbReference type="GO" id="GO:0005886">
    <property type="term" value="C:plasma membrane"/>
    <property type="evidence" value="ECO:0007669"/>
    <property type="project" value="UniProtKB-SubCell"/>
</dbReference>
<dbReference type="Gene3D" id="3.30.565.10">
    <property type="entry name" value="Histidine kinase-like ATPase, C-terminal domain"/>
    <property type="match status" value="1"/>
</dbReference>
<feature type="transmembrane region" description="Helical" evidence="11">
    <location>
        <begin position="44"/>
        <end position="65"/>
    </location>
</feature>
<proteinExistence type="predicted"/>
<dbReference type="PANTHER" id="PTHR45453">
    <property type="entry name" value="PHOSPHATE REGULON SENSOR PROTEIN PHOR"/>
    <property type="match status" value="1"/>
</dbReference>
<dbReference type="InterPro" id="IPR004358">
    <property type="entry name" value="Sig_transdc_His_kin-like_C"/>
</dbReference>
<evidence type="ECO:0000256" key="8">
    <source>
        <dbReference type="ARBA" id="ARBA00022989"/>
    </source>
</evidence>
<evidence type="ECO:0000256" key="1">
    <source>
        <dbReference type="ARBA" id="ARBA00000085"/>
    </source>
</evidence>
<reference evidence="13 14" key="1">
    <citation type="submission" date="2014-06" db="EMBL/GenBank/DDBJ databases">
        <authorList>
            <person name="Teng J.L."/>
            <person name="Huang Y."/>
            <person name="Tse H."/>
            <person name="Lau S.K."/>
            <person name="Woo P.C."/>
        </authorList>
    </citation>
    <scope>NUCLEOTIDE SEQUENCE [LARGE SCALE GENOMIC DNA]</scope>
    <source>
        <strain evidence="13 14">HKU4</strain>
    </source>
</reference>
<comment type="subcellular location">
    <subcellularLocation>
        <location evidence="2">Cell membrane</location>
        <topology evidence="2">Multi-pass membrane protein</topology>
    </subcellularLocation>
</comment>